<protein>
    <recommendedName>
        <fullName evidence="2">Pyrroline-5-carboxylate reductase dimerisation domain-containing protein</fullName>
    </recommendedName>
</protein>
<accession>A0A5M8EU48</accession>
<name>A0A5M8EU48_PSEVE</name>
<keyword evidence="1" id="KW-0560">Oxidoreductase</keyword>
<dbReference type="GO" id="GO:0004735">
    <property type="term" value="F:pyrroline-5-carboxylate reductase activity"/>
    <property type="evidence" value="ECO:0007669"/>
    <property type="project" value="TreeGrafter"/>
</dbReference>
<dbReference type="SUPFAM" id="SSF48179">
    <property type="entry name" value="6-phosphogluconate dehydrogenase C-terminal domain-like"/>
    <property type="match status" value="1"/>
</dbReference>
<gene>
    <name evidence="3" type="ORF">F3K53_19640</name>
</gene>
<evidence type="ECO:0000259" key="2">
    <source>
        <dbReference type="Pfam" id="PF14748"/>
    </source>
</evidence>
<dbReference type="Pfam" id="PF14748">
    <property type="entry name" value="P5CR_dimer"/>
    <property type="match status" value="1"/>
</dbReference>
<dbReference type="InterPro" id="IPR029036">
    <property type="entry name" value="P5CR_dimer"/>
</dbReference>
<dbReference type="GO" id="GO:0055129">
    <property type="term" value="P:L-proline biosynthetic process"/>
    <property type="evidence" value="ECO:0007669"/>
    <property type="project" value="TreeGrafter"/>
</dbReference>
<feature type="domain" description="Pyrroline-5-carboxylate reductase dimerisation" evidence="2">
    <location>
        <begin position="86"/>
        <end position="190"/>
    </location>
</feature>
<reference evidence="3 4" key="1">
    <citation type="submission" date="2019-09" db="EMBL/GenBank/DDBJ databases">
        <title>Genomic sequencing of 4 copper resistant soil isolates.</title>
        <authorList>
            <person name="Havryliuk O."/>
        </authorList>
    </citation>
    <scope>NUCLEOTIDE SEQUENCE [LARGE SCALE GENOMIC DNA]</scope>
    <source>
        <strain evidence="3 4">UKR4</strain>
    </source>
</reference>
<evidence type="ECO:0000313" key="3">
    <source>
        <dbReference type="EMBL" id="KAA6175699.1"/>
    </source>
</evidence>
<evidence type="ECO:0000313" key="4">
    <source>
        <dbReference type="Proteomes" id="UP000323909"/>
    </source>
</evidence>
<dbReference type="Gene3D" id="1.10.3730.10">
    <property type="entry name" value="ProC C-terminal domain-like"/>
    <property type="match status" value="1"/>
</dbReference>
<proteinExistence type="predicted"/>
<dbReference type="EMBL" id="VWXT01000330">
    <property type="protein sequence ID" value="KAA6175699.1"/>
    <property type="molecule type" value="Genomic_DNA"/>
</dbReference>
<dbReference type="Proteomes" id="UP000323909">
    <property type="component" value="Unassembled WGS sequence"/>
</dbReference>
<dbReference type="InterPro" id="IPR008927">
    <property type="entry name" value="6-PGluconate_DH-like_C_sf"/>
</dbReference>
<dbReference type="Gene3D" id="3.40.50.720">
    <property type="entry name" value="NAD(P)-binding Rossmann-like Domain"/>
    <property type="match status" value="1"/>
</dbReference>
<dbReference type="PANTHER" id="PTHR11645:SF0">
    <property type="entry name" value="PYRROLINE-5-CARBOXYLATE REDUCTASE 3"/>
    <property type="match status" value="1"/>
</dbReference>
<comment type="caution">
    <text evidence="3">The sequence shown here is derived from an EMBL/GenBank/DDBJ whole genome shotgun (WGS) entry which is preliminary data.</text>
</comment>
<dbReference type="PANTHER" id="PTHR11645">
    <property type="entry name" value="PYRROLINE-5-CARBOXYLATE REDUCTASE"/>
    <property type="match status" value="1"/>
</dbReference>
<dbReference type="AlphaFoldDB" id="A0A5M8EU48"/>
<organism evidence="3 4">
    <name type="scientific">Pseudomonas veronii</name>
    <dbReference type="NCBI Taxonomy" id="76761"/>
    <lineage>
        <taxon>Bacteria</taxon>
        <taxon>Pseudomonadati</taxon>
        <taxon>Pseudomonadota</taxon>
        <taxon>Gammaproteobacteria</taxon>
        <taxon>Pseudomonadales</taxon>
        <taxon>Pseudomonadaceae</taxon>
        <taxon>Pseudomonas</taxon>
    </lineage>
</organism>
<sequence>MKFVESNPAIVKYQGIIISVMAGISIQELTTHLESSQVYRAIPNLGCSLNQGMTVLISALKTTHANDTVTNDLFSKLGNSLSVNDEKLLDSATALVGGGPAYTSYFAAALIEYAITAGFDKASATSITLQVLRSTCALLEHSKEPPMRLCERVMTRGGTTQRAIEFFNHMQLRDTIVEGLKRSCIRSIELGRRE</sequence>
<evidence type="ECO:0000256" key="1">
    <source>
        <dbReference type="ARBA" id="ARBA00023002"/>
    </source>
</evidence>